<dbReference type="GO" id="GO:0005975">
    <property type="term" value="P:carbohydrate metabolic process"/>
    <property type="evidence" value="ECO:0007669"/>
    <property type="project" value="InterPro"/>
</dbReference>
<dbReference type="InterPro" id="IPR013785">
    <property type="entry name" value="Aldolase_TIM"/>
</dbReference>
<protein>
    <submittedName>
        <fullName evidence="3">Ribulose-phosphate 3-epimerase</fullName>
    </submittedName>
</protein>
<dbReference type="AlphaFoldDB" id="A0A4R1NGF8"/>
<dbReference type="Pfam" id="PF00834">
    <property type="entry name" value="Ribul_P_3_epim"/>
    <property type="match status" value="1"/>
</dbReference>
<dbReference type="CDD" id="cd00429">
    <property type="entry name" value="RPE"/>
    <property type="match status" value="1"/>
</dbReference>
<dbReference type="GO" id="GO:0016857">
    <property type="term" value="F:racemase and epimerase activity, acting on carbohydrates and derivatives"/>
    <property type="evidence" value="ECO:0007669"/>
    <property type="project" value="InterPro"/>
</dbReference>
<dbReference type="PANTHER" id="PTHR11749">
    <property type="entry name" value="RIBULOSE-5-PHOSPHATE-3-EPIMERASE"/>
    <property type="match status" value="1"/>
</dbReference>
<organism evidence="3 4">
    <name type="scientific">Sodalis ligni</name>
    <dbReference type="NCBI Taxonomy" id="2697027"/>
    <lineage>
        <taxon>Bacteria</taxon>
        <taxon>Pseudomonadati</taxon>
        <taxon>Pseudomonadota</taxon>
        <taxon>Gammaproteobacteria</taxon>
        <taxon>Enterobacterales</taxon>
        <taxon>Bruguierivoracaceae</taxon>
        <taxon>Sodalis</taxon>
    </lineage>
</organism>
<dbReference type="EMBL" id="SJOI01000001">
    <property type="protein sequence ID" value="TCL06632.1"/>
    <property type="molecule type" value="Genomic_DNA"/>
</dbReference>
<evidence type="ECO:0000313" key="4">
    <source>
        <dbReference type="Proteomes" id="UP000294555"/>
    </source>
</evidence>
<evidence type="ECO:0000256" key="2">
    <source>
        <dbReference type="ARBA" id="ARBA00023235"/>
    </source>
</evidence>
<sequence>MEKKIITSPSIMCADLLNLETSVKALEDIGIDALHIDVIDASFSPSMPLGLDTIKRLRAKTSLDFDVHIMSTNNDWFIEQILAIGVQQISFHYETSLHADRLVNLIKRKGVRAGLALNPATSLSCLDYLLPQLDQVLLMLINPGFAGDAGEKQAAYSEQKISDLAALIRQRKLSTEIQVDGRVSLESIPHLIRAGATNLVLGSTSLYIPGRSLLENKKLLDAAIQNGKLEKPESM</sequence>
<dbReference type="Gene3D" id="3.20.20.70">
    <property type="entry name" value="Aldolase class I"/>
    <property type="match status" value="1"/>
</dbReference>
<comment type="caution">
    <text evidence="3">The sequence shown here is derived from an EMBL/GenBank/DDBJ whole genome shotgun (WGS) entry which is preliminary data.</text>
</comment>
<keyword evidence="4" id="KW-1185">Reference proteome</keyword>
<keyword evidence="1" id="KW-0479">Metal-binding</keyword>
<dbReference type="OrthoDB" id="1645589at2"/>
<dbReference type="SUPFAM" id="SSF51366">
    <property type="entry name" value="Ribulose-phoshate binding barrel"/>
    <property type="match status" value="1"/>
</dbReference>
<evidence type="ECO:0000313" key="3">
    <source>
        <dbReference type="EMBL" id="TCL06632.1"/>
    </source>
</evidence>
<gene>
    <name evidence="3" type="ORF">EZJ58_4901</name>
</gene>
<proteinExistence type="predicted"/>
<keyword evidence="2" id="KW-0413">Isomerase</keyword>
<dbReference type="GO" id="GO:0046872">
    <property type="term" value="F:metal ion binding"/>
    <property type="evidence" value="ECO:0007669"/>
    <property type="project" value="UniProtKB-KW"/>
</dbReference>
<dbReference type="InterPro" id="IPR011060">
    <property type="entry name" value="RibuloseP-bd_barrel"/>
</dbReference>
<reference evidence="3 4" key="1">
    <citation type="submission" date="2019-02" db="EMBL/GenBank/DDBJ databases">
        <title>Investigation of anaerobic lignin degradation for improved lignocellulosic biofuels.</title>
        <authorList>
            <person name="Deangelis K."/>
        </authorList>
    </citation>
    <scope>NUCLEOTIDE SEQUENCE [LARGE SCALE GENOMIC DNA]</scope>
    <source>
        <strain evidence="3 4">159R</strain>
    </source>
</reference>
<dbReference type="RefSeq" id="WP_132926188.1">
    <property type="nucleotide sequence ID" value="NZ_SJOI01000001.1"/>
</dbReference>
<evidence type="ECO:0000256" key="1">
    <source>
        <dbReference type="ARBA" id="ARBA00022723"/>
    </source>
</evidence>
<dbReference type="InterPro" id="IPR000056">
    <property type="entry name" value="Ribul_P_3_epim-like"/>
</dbReference>
<dbReference type="Proteomes" id="UP000294555">
    <property type="component" value="Unassembled WGS sequence"/>
</dbReference>
<name>A0A4R1NGF8_9GAMM</name>
<accession>A0A4R1NGF8</accession>